<dbReference type="AlphaFoldDB" id="A0A1H7PBX4"/>
<evidence type="ECO:0000256" key="1">
    <source>
        <dbReference type="ARBA" id="ARBA00022670"/>
    </source>
</evidence>
<dbReference type="Proteomes" id="UP000198990">
    <property type="component" value="Unassembled WGS sequence"/>
</dbReference>
<dbReference type="InterPro" id="IPR002933">
    <property type="entry name" value="Peptidase_M20"/>
</dbReference>
<dbReference type="GO" id="GO:0008233">
    <property type="term" value="F:peptidase activity"/>
    <property type="evidence" value="ECO:0007669"/>
    <property type="project" value="UniProtKB-KW"/>
</dbReference>
<gene>
    <name evidence="5" type="ORF">SAMN04488008_103406</name>
</gene>
<dbReference type="EMBL" id="FNZN01000003">
    <property type="protein sequence ID" value="SEL33159.1"/>
    <property type="molecule type" value="Genomic_DNA"/>
</dbReference>
<dbReference type="Gene3D" id="3.30.70.360">
    <property type="match status" value="1"/>
</dbReference>
<evidence type="ECO:0000313" key="6">
    <source>
        <dbReference type="Proteomes" id="UP000198990"/>
    </source>
</evidence>
<dbReference type="PANTHER" id="PTHR43270">
    <property type="entry name" value="BETA-ALA-HIS DIPEPTIDASE"/>
    <property type="match status" value="1"/>
</dbReference>
<dbReference type="InterPro" id="IPR011650">
    <property type="entry name" value="Peptidase_M20_dimer"/>
</dbReference>
<dbReference type="GO" id="GO:0006508">
    <property type="term" value="P:proteolysis"/>
    <property type="evidence" value="ECO:0007669"/>
    <property type="project" value="UniProtKB-KW"/>
</dbReference>
<keyword evidence="3" id="KW-0378">Hydrolase</keyword>
<dbReference type="Pfam" id="PF07687">
    <property type="entry name" value="M20_dimer"/>
    <property type="match status" value="1"/>
</dbReference>
<dbReference type="OrthoDB" id="9761532at2"/>
<dbReference type="PANTHER" id="PTHR43270:SF8">
    <property type="entry name" value="DI- AND TRIPEPTIDASE DUG2-RELATED"/>
    <property type="match status" value="1"/>
</dbReference>
<organism evidence="5 6">
    <name type="scientific">Maribacter orientalis</name>
    <dbReference type="NCBI Taxonomy" id="228957"/>
    <lineage>
        <taxon>Bacteria</taxon>
        <taxon>Pseudomonadati</taxon>
        <taxon>Bacteroidota</taxon>
        <taxon>Flavobacteriia</taxon>
        <taxon>Flavobacteriales</taxon>
        <taxon>Flavobacteriaceae</taxon>
        <taxon>Maribacter</taxon>
    </lineage>
</organism>
<dbReference type="Gene3D" id="3.40.630.10">
    <property type="entry name" value="Zn peptidases"/>
    <property type="match status" value="1"/>
</dbReference>
<keyword evidence="1" id="KW-0645">Protease</keyword>
<dbReference type="GO" id="GO:0046872">
    <property type="term" value="F:metal ion binding"/>
    <property type="evidence" value="ECO:0007669"/>
    <property type="project" value="UniProtKB-KW"/>
</dbReference>
<evidence type="ECO:0000259" key="4">
    <source>
        <dbReference type="Pfam" id="PF07687"/>
    </source>
</evidence>
<keyword evidence="6" id="KW-1185">Reference proteome</keyword>
<evidence type="ECO:0000256" key="2">
    <source>
        <dbReference type="ARBA" id="ARBA00022723"/>
    </source>
</evidence>
<accession>A0A1H7PBX4</accession>
<proteinExistence type="predicted"/>
<name>A0A1H7PBX4_9FLAO</name>
<feature type="domain" description="Peptidase M20 dimerisation" evidence="4">
    <location>
        <begin position="235"/>
        <end position="387"/>
    </location>
</feature>
<dbReference type="STRING" id="228957.SAMN04488008_103406"/>
<sequence length="507" mass="57366">MEKWKVLIVFFVCVLSSYSSQCQHLKREELKSLTDKKFNVAFTNLRHFLKLQNDGNYPEQIDQNKEWCDSVFRKLNFKTQTIKTEGAPLLFAEKIYKKNYKNILFYLQIDGQPVDSSAWSQPNPFEPTIKEFKNGIWSPIEIDSNQNIYDDWRIFARSASDSKGPAMSLISALQILQEQNINPQYNVKVIMDFQEELGSPDLPKAVLENKDLLSAEMLFIMDGTRHLSNLPTLTYGARGIATATIKVFGPKYALHSGQYGNYAPNPVFEAARLISSLKDDRGIVQIPGFYDGVILTDRDKHLLAMIPENNDSLNNRLGIFSSEQVAPTYQEALQFPSLNIRGIKAAYTGKEVRTLIPEDVIIEIDMRLVPETPAERQLGLLRNHILKQGYHLVDSVPNDQDRATFKKLASLEYRIGSKPFRTDMDTDIGKFLNSAFQKVFGGKIVNMRTTGGSQPMAPFIQTLNIPAVSIRIPNPDNSIHGPDENLRLGNYREGILSCLAILTEPLP</sequence>
<keyword evidence="2" id="KW-0479">Metal-binding</keyword>
<evidence type="ECO:0000313" key="5">
    <source>
        <dbReference type="EMBL" id="SEL33159.1"/>
    </source>
</evidence>
<protein>
    <submittedName>
        <fullName evidence="5">Acetylornithine deacetylase/Succinyl-diaminopimelate desuccinylase</fullName>
    </submittedName>
</protein>
<dbReference type="SUPFAM" id="SSF53187">
    <property type="entry name" value="Zn-dependent exopeptidases"/>
    <property type="match status" value="1"/>
</dbReference>
<dbReference type="InterPro" id="IPR051458">
    <property type="entry name" value="Cyt/Met_Dipeptidase"/>
</dbReference>
<evidence type="ECO:0000256" key="3">
    <source>
        <dbReference type="ARBA" id="ARBA00022801"/>
    </source>
</evidence>
<dbReference type="RefSeq" id="WP_091622854.1">
    <property type="nucleotide sequence ID" value="NZ_FNZN01000003.1"/>
</dbReference>
<reference evidence="6" key="1">
    <citation type="submission" date="2016-10" db="EMBL/GenBank/DDBJ databases">
        <authorList>
            <person name="Varghese N."/>
            <person name="Submissions S."/>
        </authorList>
    </citation>
    <scope>NUCLEOTIDE SEQUENCE [LARGE SCALE GENOMIC DNA]</scope>
    <source>
        <strain evidence="6">DSM 16471</strain>
    </source>
</reference>
<dbReference type="Pfam" id="PF01546">
    <property type="entry name" value="Peptidase_M20"/>
    <property type="match status" value="1"/>
</dbReference>